<dbReference type="AlphaFoldDB" id="B0EJA0"/>
<name>B0EJA0_ENTDS</name>
<dbReference type="SMART" id="SM00799">
    <property type="entry name" value="DENN"/>
    <property type="match status" value="1"/>
</dbReference>
<dbReference type="GeneID" id="5883358"/>
<dbReference type="VEuPathDB" id="AmoebaDB:EDI_002720"/>
<evidence type="ECO:0000259" key="1">
    <source>
        <dbReference type="SMART" id="SM00799"/>
    </source>
</evidence>
<accession>B0EJA0</accession>
<sequence>MELCHKKEKCVIRFQIYYCIIDKRKEDYYALVRINTKVFKVIIPMDNYWYNAFLYEIPLNEIPNGFTISFCTIHDECVGNTYIKLSPYQSLTQKYPIQTQNIVGETLIYSSVYIINTTKIQSLSLFRNGVLKWRKGIIPNTTIKVIKSNCIYPLFDGNQYHVIYNQMDTTLQITMNQPYYHLCYYFIHNQSLPSYTSLHIPSILLNSLGPTQLIGLFLALLINKRIILTSRCTTTVVFALLQLLDFIVPFEYTSFCKAPCTLDEITTLSSYFIGVVSTESIIRPGVISVDLDKGIIYGPFVNIPPSITSSLLSNIGHLRVKKDSRYFIAFRWFMVQLLINVKSYLAYSWIFDCPKGFFDKSSWLLSLPEDWFEFGLTLSKTPMFCQYLYKNNEEFNKWINVYEGYSFEEACSKIDSLSYSIHIGKKGISQNIDWIASAFKTINIDKVNCCSNIPPILETKRKILNNNTINEVEWIYKPNTISSKKISDTIKSQRGRISVCYSLEQFAHQTWLIEQARFETLSKIIIELSDVCLKENDDETLAWIIDISDKIAIASGQKLITKLRKIPIKIEVWKLILERRLKETKKEIYQEPNQIILNYNSIQVDLKNKMKDLEILMATSILKSIISLMEFFGLKSKGLETFTDEITKYIPFGNLLQNHQN</sequence>
<dbReference type="InterPro" id="IPR043153">
    <property type="entry name" value="DENN_C"/>
</dbReference>
<dbReference type="InterPro" id="IPR001194">
    <property type="entry name" value="cDENN_dom"/>
</dbReference>
<dbReference type="Pfam" id="PF02141">
    <property type="entry name" value="DENN"/>
    <property type="match status" value="1"/>
</dbReference>
<organism evidence="3">
    <name type="scientific">Entamoeba dispar (strain ATCC PRA-260 / SAW760)</name>
    <dbReference type="NCBI Taxonomy" id="370354"/>
    <lineage>
        <taxon>Eukaryota</taxon>
        <taxon>Amoebozoa</taxon>
        <taxon>Evosea</taxon>
        <taxon>Archamoebae</taxon>
        <taxon>Mastigamoebida</taxon>
        <taxon>Entamoebidae</taxon>
        <taxon>Entamoeba</taxon>
    </lineage>
</organism>
<keyword evidence="3" id="KW-1185">Reference proteome</keyword>
<proteinExistence type="predicted"/>
<dbReference type="OMA" id="TINEVEW"/>
<protein>
    <recommendedName>
        <fullName evidence="1">cDENN domain-containing protein</fullName>
    </recommendedName>
</protein>
<evidence type="ECO:0000313" key="2">
    <source>
        <dbReference type="EMBL" id="EDR25408.1"/>
    </source>
</evidence>
<dbReference type="Proteomes" id="UP000008076">
    <property type="component" value="Unassembled WGS sequence"/>
</dbReference>
<evidence type="ECO:0000313" key="3">
    <source>
        <dbReference type="Proteomes" id="UP000008076"/>
    </source>
</evidence>
<reference evidence="3" key="1">
    <citation type="submission" date="2007-12" db="EMBL/GenBank/DDBJ databases">
        <title>Annotation of Entamoeba dispar SAW760.</title>
        <authorList>
            <person name="Lorenzi H."/>
            <person name="Inman J."/>
            <person name="Schobel S."/>
            <person name="Amedeo P."/>
            <person name="Caler E."/>
        </authorList>
    </citation>
    <scope>NUCLEOTIDE SEQUENCE [LARGE SCALE GENOMIC DNA]</scope>
    <source>
        <strain evidence="3">ATCC PRA-260 / SAW760</strain>
    </source>
</reference>
<dbReference type="KEGG" id="edi:EDI_002720"/>
<gene>
    <name evidence="2" type="ORF">EDI_002720</name>
</gene>
<dbReference type="RefSeq" id="XP_001738286.1">
    <property type="nucleotide sequence ID" value="XM_001738234.1"/>
</dbReference>
<dbReference type="EMBL" id="DS549550">
    <property type="protein sequence ID" value="EDR25408.1"/>
    <property type="molecule type" value="Genomic_DNA"/>
</dbReference>
<dbReference type="Gene3D" id="3.40.50.11500">
    <property type="match status" value="1"/>
</dbReference>
<dbReference type="OrthoDB" id="26613at2759"/>
<dbReference type="eggNOG" id="ENOG502RG15">
    <property type="taxonomic scope" value="Eukaryota"/>
</dbReference>
<feature type="domain" description="cDENN" evidence="1">
    <location>
        <begin position="146"/>
        <end position="294"/>
    </location>
</feature>